<dbReference type="AlphaFoldDB" id="A0AB35INK2"/>
<proteinExistence type="predicted"/>
<dbReference type="RefSeq" id="WP_270373163.1">
    <property type="nucleotide sequence ID" value="NZ_JAQDLY010000057.1"/>
</dbReference>
<protein>
    <submittedName>
        <fullName evidence="1">Uncharacterized protein</fullName>
    </submittedName>
</protein>
<evidence type="ECO:0000313" key="1">
    <source>
        <dbReference type="EMBL" id="MDB7085216.1"/>
    </source>
</evidence>
<comment type="caution">
    <text evidence="1">The sequence shown here is derived from an EMBL/GenBank/DDBJ whole genome shotgun (WGS) entry which is preliminary data.</text>
</comment>
<dbReference type="EMBL" id="JAQLKE010000033">
    <property type="protein sequence ID" value="MDB7085216.1"/>
    <property type="molecule type" value="Genomic_DNA"/>
</dbReference>
<organism evidence="1 2">
    <name type="scientific">Thomasclavelia ramosa</name>
    <dbReference type="NCBI Taxonomy" id="1547"/>
    <lineage>
        <taxon>Bacteria</taxon>
        <taxon>Bacillati</taxon>
        <taxon>Bacillota</taxon>
        <taxon>Erysipelotrichia</taxon>
        <taxon>Erysipelotrichales</taxon>
        <taxon>Coprobacillaceae</taxon>
        <taxon>Thomasclavelia</taxon>
    </lineage>
</organism>
<gene>
    <name evidence="1" type="ORF">PM738_15520</name>
</gene>
<dbReference type="Proteomes" id="UP001211987">
    <property type="component" value="Unassembled WGS sequence"/>
</dbReference>
<evidence type="ECO:0000313" key="2">
    <source>
        <dbReference type="Proteomes" id="UP001211987"/>
    </source>
</evidence>
<sequence>MKKSIKLFLCLILIFVCAFMFPVGVNGASDSSSEAVLYEAEFSLSNPNEQTKTFKNGDKTICLKMGEDLSLKTRETIPIGSFNRYFTYDDGIITMKARYTGSVNPYNSFITEVSDGRYNSLAGTTFIRDRYSWGSLSYAPSNAYGKYEVDYTLPVIGGTKTHTLMVSIKPTFSGGVVKVTLGSNI</sequence>
<reference evidence="1" key="1">
    <citation type="submission" date="2023-01" db="EMBL/GenBank/DDBJ databases">
        <title>Human gut microbiome strain richness.</title>
        <authorList>
            <person name="Chen-Liaw A."/>
        </authorList>
    </citation>
    <scope>NUCLEOTIDE SEQUENCE</scope>
    <source>
        <strain evidence="1">1001217st2_G6_1001217B_191108</strain>
    </source>
</reference>
<accession>A0AB35INK2</accession>
<name>A0AB35INK2_9FIRM</name>